<evidence type="ECO:0000313" key="5">
    <source>
        <dbReference type="EMBL" id="MFL0253229.1"/>
    </source>
</evidence>
<sequence>MQYDNNIPIYIQIINSIKADIINGKLKIGDKLPSIREMAVKFKVNPNTLQRVYQELERSNITYTQRGTGSFIREDENMVGNLKKEMATDVVENFIESIKSFGFDNDEIIKVIKERLEESK</sequence>
<dbReference type="RefSeq" id="WP_406789897.1">
    <property type="nucleotide sequence ID" value="NZ_JBJIAA010000029.1"/>
</dbReference>
<dbReference type="Gene3D" id="1.10.10.10">
    <property type="entry name" value="Winged helix-like DNA-binding domain superfamily/Winged helix DNA-binding domain"/>
    <property type="match status" value="1"/>
</dbReference>
<keyword evidence="3" id="KW-0804">Transcription</keyword>
<evidence type="ECO:0000259" key="4">
    <source>
        <dbReference type="PROSITE" id="PS50949"/>
    </source>
</evidence>
<keyword evidence="6" id="KW-1185">Reference proteome</keyword>
<evidence type="ECO:0000256" key="1">
    <source>
        <dbReference type="ARBA" id="ARBA00023015"/>
    </source>
</evidence>
<dbReference type="PROSITE" id="PS50949">
    <property type="entry name" value="HTH_GNTR"/>
    <property type="match status" value="1"/>
</dbReference>
<dbReference type="EMBL" id="JBJIAA010000029">
    <property type="protein sequence ID" value="MFL0253229.1"/>
    <property type="molecule type" value="Genomic_DNA"/>
</dbReference>
<dbReference type="InterPro" id="IPR036388">
    <property type="entry name" value="WH-like_DNA-bd_sf"/>
</dbReference>
<reference evidence="5 6" key="1">
    <citation type="submission" date="2024-11" db="EMBL/GenBank/DDBJ databases">
        <authorList>
            <person name="Heng Y.C."/>
            <person name="Lim A.C.H."/>
            <person name="Lee J.K.Y."/>
            <person name="Kittelmann S."/>
        </authorList>
    </citation>
    <scope>NUCLEOTIDE SEQUENCE [LARGE SCALE GENOMIC DNA]</scope>
    <source>
        <strain evidence="5 6">WILCCON 0114</strain>
    </source>
</reference>
<protein>
    <submittedName>
        <fullName evidence="5">GntR family transcriptional regulator</fullName>
    </submittedName>
</protein>
<dbReference type="Proteomes" id="UP001623592">
    <property type="component" value="Unassembled WGS sequence"/>
</dbReference>
<evidence type="ECO:0000256" key="3">
    <source>
        <dbReference type="ARBA" id="ARBA00023163"/>
    </source>
</evidence>
<proteinExistence type="predicted"/>
<organism evidence="5 6">
    <name type="scientific">Clostridium neuense</name>
    <dbReference type="NCBI Taxonomy" id="1728934"/>
    <lineage>
        <taxon>Bacteria</taxon>
        <taxon>Bacillati</taxon>
        <taxon>Bacillota</taxon>
        <taxon>Clostridia</taxon>
        <taxon>Eubacteriales</taxon>
        <taxon>Clostridiaceae</taxon>
        <taxon>Clostridium</taxon>
    </lineage>
</organism>
<dbReference type="SMART" id="SM00345">
    <property type="entry name" value="HTH_GNTR"/>
    <property type="match status" value="1"/>
</dbReference>
<comment type="caution">
    <text evidence="5">The sequence shown here is derived from an EMBL/GenBank/DDBJ whole genome shotgun (WGS) entry which is preliminary data.</text>
</comment>
<evidence type="ECO:0000313" key="6">
    <source>
        <dbReference type="Proteomes" id="UP001623592"/>
    </source>
</evidence>
<dbReference type="InterPro" id="IPR000524">
    <property type="entry name" value="Tscrpt_reg_HTH_GntR"/>
</dbReference>
<dbReference type="InterPro" id="IPR036390">
    <property type="entry name" value="WH_DNA-bd_sf"/>
</dbReference>
<dbReference type="PANTHER" id="PTHR38445">
    <property type="entry name" value="HTH-TYPE TRANSCRIPTIONAL REPRESSOR YTRA"/>
    <property type="match status" value="1"/>
</dbReference>
<dbReference type="SUPFAM" id="SSF46785">
    <property type="entry name" value="Winged helix' DNA-binding domain"/>
    <property type="match status" value="1"/>
</dbReference>
<dbReference type="Pfam" id="PF00392">
    <property type="entry name" value="GntR"/>
    <property type="match status" value="1"/>
</dbReference>
<gene>
    <name evidence="5" type="ORF">ACJDT4_22745</name>
</gene>
<keyword evidence="2" id="KW-0238">DNA-binding</keyword>
<evidence type="ECO:0000256" key="2">
    <source>
        <dbReference type="ARBA" id="ARBA00023125"/>
    </source>
</evidence>
<accession>A0ABW8TQE5</accession>
<feature type="domain" description="HTH gntR-type" evidence="4">
    <location>
        <begin position="7"/>
        <end position="75"/>
    </location>
</feature>
<dbReference type="PANTHER" id="PTHR38445:SF6">
    <property type="entry name" value="GNTR-FAMILY TRANSCRIPTIONAL REGULATOR"/>
    <property type="match status" value="1"/>
</dbReference>
<dbReference type="CDD" id="cd07377">
    <property type="entry name" value="WHTH_GntR"/>
    <property type="match status" value="1"/>
</dbReference>
<keyword evidence="1" id="KW-0805">Transcription regulation</keyword>
<name>A0ABW8TQE5_9CLOT</name>